<feature type="domain" description="F-box" evidence="1">
    <location>
        <begin position="49"/>
        <end position="97"/>
    </location>
</feature>
<protein>
    <recommendedName>
        <fullName evidence="1">F-box domain-containing protein</fullName>
    </recommendedName>
</protein>
<sequence length="415" mass="47813">MLVSAKGDPISIGQAPKAIPIKFSSWVGDIHQYLKPTFVTYPILKALGLDLLDALPVELVLSIADFLPLEDIYCLSLCNRRLLAIFRSWRKRRYLVREARLSFLHRLESDHPRYLTCDDCLVLHDLGSISEPLELSYSTHTYPPRIDCPALRPSYSTCGRSWIDLHNVCSVHSYTFHFSHLQLAMRQFYSGSQYGISTGALSFTEVTNDGFEEGDRVLRPTTLFSVEAQICPKTPSLYLRVQDVMSMKDMRLLYNDEYYDEVEKDYFAVLPICKHERKTLWMQSIPQNVLSHEYSNCNDCNTDWEIELFENRPRGHVTIVMTRYIDLGPGLSLDDPRWRVHAWLEWEESVCKLDSKYMTPSPRHTFEGLTDTSLEDLTSRNLSYLENERYQTVMVPGPCSQPASWALWNGAAVPS</sequence>
<dbReference type="Proteomes" id="UP000191691">
    <property type="component" value="Unassembled WGS sequence"/>
</dbReference>
<dbReference type="OrthoDB" id="3766406at2759"/>
<proteinExistence type="predicted"/>
<reference evidence="4" key="2">
    <citation type="journal article" date="2017" name="Nat. Microbiol.">
        <title>Global analysis of biosynthetic gene clusters reveals vast potential of secondary metabolite production in Penicillium species.</title>
        <authorList>
            <person name="Nielsen J.C."/>
            <person name="Grijseels S."/>
            <person name="Prigent S."/>
            <person name="Ji B."/>
            <person name="Dainat J."/>
            <person name="Nielsen K.F."/>
            <person name="Frisvad J.C."/>
            <person name="Workman M."/>
            <person name="Nielsen J."/>
        </authorList>
    </citation>
    <scope>NUCLEOTIDE SEQUENCE [LARGE SCALE GENOMIC DNA]</scope>
    <source>
        <strain evidence="4">IBT 13039</strain>
    </source>
</reference>
<organism evidence="3 4">
    <name type="scientific">Penicillium nalgiovense</name>
    <dbReference type="NCBI Taxonomy" id="60175"/>
    <lineage>
        <taxon>Eukaryota</taxon>
        <taxon>Fungi</taxon>
        <taxon>Dikarya</taxon>
        <taxon>Ascomycota</taxon>
        <taxon>Pezizomycotina</taxon>
        <taxon>Eurotiomycetes</taxon>
        <taxon>Eurotiomycetidae</taxon>
        <taxon>Eurotiales</taxon>
        <taxon>Aspergillaceae</taxon>
        <taxon>Penicillium</taxon>
    </lineage>
</organism>
<dbReference type="AlphaFoldDB" id="A0A1V6YN89"/>
<dbReference type="EMBL" id="MOOB01000015">
    <property type="protein sequence ID" value="OQE88919.1"/>
    <property type="molecule type" value="Genomic_DNA"/>
</dbReference>
<name>A0A1V6YN89_PENNA</name>
<evidence type="ECO:0000313" key="2">
    <source>
        <dbReference type="EMBL" id="CAG8106225.1"/>
    </source>
</evidence>
<evidence type="ECO:0000313" key="4">
    <source>
        <dbReference type="Proteomes" id="UP000191691"/>
    </source>
</evidence>
<evidence type="ECO:0000313" key="3">
    <source>
        <dbReference type="EMBL" id="OQE88919.1"/>
    </source>
</evidence>
<keyword evidence="4" id="KW-1185">Reference proteome</keyword>
<reference evidence="2" key="3">
    <citation type="submission" date="2021-07" db="EMBL/GenBank/DDBJ databases">
        <authorList>
            <person name="Branca A.L. A."/>
        </authorList>
    </citation>
    <scope>NUCLEOTIDE SEQUENCE</scope>
</reference>
<dbReference type="SUPFAM" id="SSF81383">
    <property type="entry name" value="F-box domain"/>
    <property type="match status" value="1"/>
</dbReference>
<comment type="caution">
    <text evidence="3">The sequence shown here is derived from an EMBL/GenBank/DDBJ whole genome shotgun (WGS) entry which is preliminary data.</text>
</comment>
<evidence type="ECO:0000259" key="1">
    <source>
        <dbReference type="PROSITE" id="PS50181"/>
    </source>
</evidence>
<dbReference type="PROSITE" id="PS50181">
    <property type="entry name" value="FBOX"/>
    <property type="match status" value="1"/>
</dbReference>
<accession>A0A1V6YN89</accession>
<dbReference type="InterPro" id="IPR036047">
    <property type="entry name" value="F-box-like_dom_sf"/>
</dbReference>
<gene>
    <name evidence="3" type="ORF">PENNAL_c0015G06176</name>
    <name evidence="2" type="ORF">PNAL_LOCUS4842</name>
</gene>
<dbReference type="EMBL" id="CAJVNV010000203">
    <property type="protein sequence ID" value="CAG8106225.1"/>
    <property type="molecule type" value="Genomic_DNA"/>
</dbReference>
<reference evidence="3" key="1">
    <citation type="submission" date="2016-10" db="EMBL/GenBank/DDBJ databases">
        <title>Uncovering the secondary metabolism of Penicillium species provides insights into the evolution of 6-MSA pathways.</title>
        <authorList>
            <person name="Nielsen J.C."/>
            <person name="Nielsen J."/>
        </authorList>
    </citation>
    <scope>NUCLEOTIDE SEQUENCE [LARGE SCALE GENOMIC DNA]</scope>
    <source>
        <strain evidence="3">IBT 13039</strain>
    </source>
</reference>
<dbReference type="Proteomes" id="UP001153461">
    <property type="component" value="Unassembled WGS sequence"/>
</dbReference>
<dbReference type="STRING" id="60175.A0A1V6YN89"/>
<dbReference type="OMA" id="PRYLTCD"/>
<dbReference type="InterPro" id="IPR001810">
    <property type="entry name" value="F-box_dom"/>
</dbReference>